<dbReference type="EMBL" id="AMPQ01000021">
    <property type="protein sequence ID" value="EKE30877.1"/>
    <property type="molecule type" value="Genomic_DNA"/>
</dbReference>
<dbReference type="EMBL" id="CP011361">
    <property type="protein sequence ID" value="AKG03409.1"/>
    <property type="molecule type" value="Genomic_DNA"/>
</dbReference>
<gene>
    <name evidence="1" type="ORF">AAV35_000510</name>
    <name evidence="2" type="ORF">MJ3_11270</name>
</gene>
<reference evidence="1" key="3">
    <citation type="submission" date="2016-11" db="EMBL/GenBank/DDBJ databases">
        <title>Salimicrobium jeotgali MJ3, isolated from Myulchi jeot, a traditional Korean fermented seafood.</title>
        <authorList>
            <person name="Kim K.H."/>
            <person name="Jeon C.O."/>
            <person name="Jin H.M."/>
        </authorList>
    </citation>
    <scope>NUCLEOTIDE SEQUENCE</scope>
    <source>
        <strain evidence="1">MJ3</strain>
    </source>
</reference>
<dbReference type="KEGG" id="sje:AAV35_000510"/>
<protein>
    <submittedName>
        <fullName evidence="2">Uncharacterized protein</fullName>
    </submittedName>
</protein>
<dbReference type="AlphaFoldDB" id="K2G916"/>
<evidence type="ECO:0000313" key="4">
    <source>
        <dbReference type="Proteomes" id="UP000092654"/>
    </source>
</evidence>
<evidence type="ECO:0000313" key="3">
    <source>
        <dbReference type="Proteomes" id="UP000011746"/>
    </source>
</evidence>
<dbReference type="Proteomes" id="UP000092654">
    <property type="component" value="Chromosome"/>
</dbReference>
<evidence type="ECO:0000313" key="2">
    <source>
        <dbReference type="EMBL" id="EKE30877.1"/>
    </source>
</evidence>
<accession>K2G916</accession>
<reference evidence="4" key="2">
    <citation type="submission" date="2015-06" db="EMBL/GenBank/DDBJ databases">
        <title>Salimicrobium jeotgali MJ3, isolated from Myulchi jeot, a traditional Korean fermented seafood.</title>
        <authorList>
            <person name="Kim K.H."/>
            <person name="Jeon C.O."/>
            <person name="Jin H.M."/>
        </authorList>
    </citation>
    <scope>NUCLEOTIDE SEQUENCE [LARGE SCALE GENOMIC DNA]</scope>
    <source>
        <strain evidence="4">MJ3</strain>
    </source>
</reference>
<keyword evidence="3" id="KW-1185">Reference proteome</keyword>
<proteinExistence type="predicted"/>
<sequence length="107" mass="12388">MKVRMQSHFGTLFFTYSEYQDVAWQPSSKVLRKQGENKGTLICYGKEYFSDKPIEAEGGTTTIKDTIADDKEPIDSLNNLHNFSLQEFLLNINLYNAWENLSTKQKK</sequence>
<reference evidence="2 3" key="1">
    <citation type="journal article" date="2012" name="J. Bacteriol.">
        <title>Draft Genome Sequence of Salimicrobium sp. Strain MJ3, Isolated from Myulchi-Jeot, Korean Fermented Seafood.</title>
        <authorList>
            <person name="Lee S.H."/>
            <person name="Jung J.Y."/>
            <person name="Jeon C.O."/>
        </authorList>
    </citation>
    <scope>NUCLEOTIDE SEQUENCE [LARGE SCALE GENOMIC DNA]</scope>
    <source>
        <strain evidence="2 3">MJ3</strain>
    </source>
</reference>
<dbReference type="Proteomes" id="UP000011746">
    <property type="component" value="Unassembled WGS sequence"/>
</dbReference>
<name>K2G916_9BACI</name>
<organism evidence="2 3">
    <name type="scientific">Salimicrobium jeotgali</name>
    <dbReference type="NCBI Taxonomy" id="1230341"/>
    <lineage>
        <taxon>Bacteria</taxon>
        <taxon>Bacillati</taxon>
        <taxon>Bacillota</taxon>
        <taxon>Bacilli</taxon>
        <taxon>Bacillales</taxon>
        <taxon>Bacillaceae</taxon>
        <taxon>Salimicrobium</taxon>
    </lineage>
</organism>
<evidence type="ECO:0000313" key="1">
    <source>
        <dbReference type="EMBL" id="AKG03409.1"/>
    </source>
</evidence>